<proteinExistence type="predicted"/>
<dbReference type="EMBL" id="JABELX010000006">
    <property type="protein sequence ID" value="NNH71858.1"/>
    <property type="molecule type" value="Genomic_DNA"/>
</dbReference>
<protein>
    <submittedName>
        <fullName evidence="1">Uncharacterized protein</fullName>
    </submittedName>
</protein>
<organism evidence="1 2">
    <name type="scientific">Nocardia uniformis</name>
    <dbReference type="NCBI Taxonomy" id="53432"/>
    <lineage>
        <taxon>Bacteria</taxon>
        <taxon>Bacillati</taxon>
        <taxon>Actinomycetota</taxon>
        <taxon>Actinomycetes</taxon>
        <taxon>Mycobacteriales</taxon>
        <taxon>Nocardiaceae</taxon>
        <taxon>Nocardia</taxon>
    </lineage>
</organism>
<reference evidence="1 2" key="1">
    <citation type="submission" date="2020-05" db="EMBL/GenBank/DDBJ databases">
        <title>MicrobeNet Type strains.</title>
        <authorList>
            <person name="Nicholson A.C."/>
        </authorList>
    </citation>
    <scope>NUCLEOTIDE SEQUENCE [LARGE SCALE GENOMIC DNA]</scope>
    <source>
        <strain evidence="1 2">JCM 3224</strain>
    </source>
</reference>
<comment type="caution">
    <text evidence="1">The sequence shown here is derived from an EMBL/GenBank/DDBJ whole genome shotgun (WGS) entry which is preliminary data.</text>
</comment>
<name>A0A849C2B2_9NOCA</name>
<accession>A0A849C2B2</accession>
<keyword evidence="2" id="KW-1185">Reference proteome</keyword>
<evidence type="ECO:0000313" key="2">
    <source>
        <dbReference type="Proteomes" id="UP000586827"/>
    </source>
</evidence>
<dbReference type="Proteomes" id="UP000586827">
    <property type="component" value="Unassembled WGS sequence"/>
</dbReference>
<evidence type="ECO:0000313" key="1">
    <source>
        <dbReference type="EMBL" id="NNH71858.1"/>
    </source>
</evidence>
<dbReference type="AlphaFoldDB" id="A0A849C2B2"/>
<gene>
    <name evidence="1" type="ORF">HLB23_18670</name>
</gene>
<sequence>MRSGRPSDQQLRRSFESVLGDVSAGRGVRTATGLDEETEEALWVIARAYPDVTEELVESARRAFAGQLDGSNAARWHVELARKIAERRAAEEG</sequence>
<dbReference type="RefSeq" id="WP_067519415.1">
    <property type="nucleotide sequence ID" value="NZ_JABELX010000006.1"/>
</dbReference>